<accession>A0A972VYZ7</accession>
<feature type="transmembrane region" description="Helical" evidence="7">
    <location>
        <begin position="346"/>
        <end position="368"/>
    </location>
</feature>
<evidence type="ECO:0000256" key="3">
    <source>
        <dbReference type="ARBA" id="ARBA00022475"/>
    </source>
</evidence>
<evidence type="ECO:0000313" key="9">
    <source>
        <dbReference type="EMBL" id="NQV66146.1"/>
    </source>
</evidence>
<dbReference type="AlphaFoldDB" id="A0A972VYZ7"/>
<gene>
    <name evidence="9" type="ORF">HQ497_12360</name>
</gene>
<dbReference type="GO" id="GO:0005886">
    <property type="term" value="C:plasma membrane"/>
    <property type="evidence" value="ECO:0007669"/>
    <property type="project" value="UniProtKB-SubCell"/>
</dbReference>
<evidence type="ECO:0000256" key="2">
    <source>
        <dbReference type="ARBA" id="ARBA00022448"/>
    </source>
</evidence>
<evidence type="ECO:0000256" key="1">
    <source>
        <dbReference type="ARBA" id="ARBA00004651"/>
    </source>
</evidence>
<dbReference type="Pfam" id="PF05977">
    <property type="entry name" value="MFS_3"/>
    <property type="match status" value="1"/>
</dbReference>
<feature type="transmembrane region" description="Helical" evidence="7">
    <location>
        <begin position="83"/>
        <end position="104"/>
    </location>
</feature>
<keyword evidence="2" id="KW-0813">Transport</keyword>
<protein>
    <submittedName>
        <fullName evidence="9">MFS transporter</fullName>
    </submittedName>
</protein>
<dbReference type="PANTHER" id="PTHR23513:SF11">
    <property type="entry name" value="STAPHYLOFERRIN A TRANSPORTER"/>
    <property type="match status" value="1"/>
</dbReference>
<feature type="transmembrane region" description="Helical" evidence="7">
    <location>
        <begin position="380"/>
        <end position="401"/>
    </location>
</feature>
<feature type="domain" description="Major facilitator superfamily (MFS) profile" evidence="8">
    <location>
        <begin position="17"/>
        <end position="404"/>
    </location>
</feature>
<dbReference type="EMBL" id="JABMOJ010000466">
    <property type="protein sequence ID" value="NQV66146.1"/>
    <property type="molecule type" value="Genomic_DNA"/>
</dbReference>
<dbReference type="SUPFAM" id="SSF103473">
    <property type="entry name" value="MFS general substrate transporter"/>
    <property type="match status" value="1"/>
</dbReference>
<evidence type="ECO:0000256" key="5">
    <source>
        <dbReference type="ARBA" id="ARBA00022989"/>
    </source>
</evidence>
<dbReference type="Proteomes" id="UP000754644">
    <property type="component" value="Unassembled WGS sequence"/>
</dbReference>
<sequence length="546" mass="59075">MDNLPATSSLAPLQNKTFRAIWIASILSNFGGMIQAVGAGWMMTSLSDSANMVALVQASTTLPVMVFSLISGAIADGFDRRRIMLLAQFFMISASACLAIFAWLDLLTPWVLLGFTFLIGCGIAFNNPASQAAVGDIVPREDVPAAVLLNSVGFNVTRSIAPAIGGVIVAIAGAAVAFVINTLTYIGLIVVLWRWQPNLPERTLPREPLFSAVTTGMRYIAMSPNIAKVMLRGFIFGLTAIVVLALLPLVARDLIQGGAQTFGVLLGAFGVGAVAGAMISRPARERFENEILVRLAFIALAGCAAITALSASIWLTGIGLLLGGAAWVFALSMFSTTVQMSTPRWVVGRAISLYQMSVFGGMALGSWLWGGVTEANSLEFALNIAALAMLAGAAMGIPIPLPSKEMLNLDPLNRWQAPLIALQIEPTSGPVAISIEYHIKAESIPEFMPLIAQRRRIRRRDGAHEWTLLRDLQNPEIWVERFEMPTWLDYLRFHMRTTHADGKVSDQIQALHQGTWPPTVRRMLIRDPIRSRTDPVAPPLAGDIHL</sequence>
<dbReference type="InterPro" id="IPR010290">
    <property type="entry name" value="TM_effector"/>
</dbReference>
<dbReference type="Gene3D" id="1.20.1250.20">
    <property type="entry name" value="MFS general substrate transporter like domains"/>
    <property type="match status" value="1"/>
</dbReference>
<dbReference type="InterPro" id="IPR020846">
    <property type="entry name" value="MFS_dom"/>
</dbReference>
<evidence type="ECO:0000256" key="6">
    <source>
        <dbReference type="ARBA" id="ARBA00023136"/>
    </source>
</evidence>
<organism evidence="9 10">
    <name type="scientific">SAR86 cluster bacterium</name>
    <dbReference type="NCBI Taxonomy" id="2030880"/>
    <lineage>
        <taxon>Bacteria</taxon>
        <taxon>Pseudomonadati</taxon>
        <taxon>Pseudomonadota</taxon>
        <taxon>Gammaproteobacteria</taxon>
        <taxon>SAR86 cluster</taxon>
    </lineage>
</organism>
<feature type="transmembrane region" description="Helical" evidence="7">
    <location>
        <begin position="21"/>
        <end position="43"/>
    </location>
</feature>
<dbReference type="CDD" id="cd06173">
    <property type="entry name" value="MFS_MefA_like"/>
    <property type="match status" value="1"/>
</dbReference>
<dbReference type="PROSITE" id="PS50850">
    <property type="entry name" value="MFS"/>
    <property type="match status" value="1"/>
</dbReference>
<evidence type="ECO:0000256" key="4">
    <source>
        <dbReference type="ARBA" id="ARBA00022692"/>
    </source>
</evidence>
<feature type="transmembrane region" description="Helical" evidence="7">
    <location>
        <begin position="257"/>
        <end position="279"/>
    </location>
</feature>
<feature type="transmembrane region" description="Helical" evidence="7">
    <location>
        <begin position="160"/>
        <end position="193"/>
    </location>
</feature>
<keyword evidence="3" id="KW-1003">Cell membrane</keyword>
<feature type="transmembrane region" description="Helical" evidence="7">
    <location>
        <begin position="49"/>
        <end position="71"/>
    </location>
</feature>
<reference evidence="9" key="1">
    <citation type="submission" date="2020-05" db="EMBL/GenBank/DDBJ databases">
        <title>Sulfur intermediates as new biogeochemical hubs in an aquatic model microbial ecosystem.</title>
        <authorList>
            <person name="Vigneron A."/>
        </authorList>
    </citation>
    <scope>NUCLEOTIDE SEQUENCE</scope>
    <source>
        <strain evidence="9">Bin.250</strain>
    </source>
</reference>
<proteinExistence type="predicted"/>
<feature type="transmembrane region" description="Helical" evidence="7">
    <location>
        <begin position="291"/>
        <end position="308"/>
    </location>
</feature>
<feature type="transmembrane region" description="Helical" evidence="7">
    <location>
        <begin position="229"/>
        <end position="251"/>
    </location>
</feature>
<comment type="subcellular location">
    <subcellularLocation>
        <location evidence="1">Cell membrane</location>
        <topology evidence="1">Multi-pass membrane protein</topology>
    </subcellularLocation>
</comment>
<keyword evidence="4 7" id="KW-0812">Transmembrane</keyword>
<evidence type="ECO:0000313" key="10">
    <source>
        <dbReference type="Proteomes" id="UP000754644"/>
    </source>
</evidence>
<dbReference type="GO" id="GO:0022857">
    <property type="term" value="F:transmembrane transporter activity"/>
    <property type="evidence" value="ECO:0007669"/>
    <property type="project" value="InterPro"/>
</dbReference>
<keyword evidence="6 7" id="KW-0472">Membrane</keyword>
<feature type="transmembrane region" description="Helical" evidence="7">
    <location>
        <begin position="314"/>
        <end position="334"/>
    </location>
</feature>
<dbReference type="InterPro" id="IPR036259">
    <property type="entry name" value="MFS_trans_sf"/>
</dbReference>
<name>A0A972VYZ7_9GAMM</name>
<comment type="caution">
    <text evidence="9">The sequence shown here is derived from an EMBL/GenBank/DDBJ whole genome shotgun (WGS) entry which is preliminary data.</text>
</comment>
<dbReference type="PANTHER" id="PTHR23513">
    <property type="entry name" value="INTEGRAL MEMBRANE EFFLUX PROTEIN-RELATED"/>
    <property type="match status" value="1"/>
</dbReference>
<evidence type="ECO:0000259" key="8">
    <source>
        <dbReference type="PROSITE" id="PS50850"/>
    </source>
</evidence>
<keyword evidence="5 7" id="KW-1133">Transmembrane helix</keyword>
<evidence type="ECO:0000256" key="7">
    <source>
        <dbReference type="SAM" id="Phobius"/>
    </source>
</evidence>